<dbReference type="InterPro" id="IPR006689">
    <property type="entry name" value="Small_GTPase_ARF/SAR"/>
</dbReference>
<keyword evidence="2 3" id="KW-0342">GTP-binding</keyword>
<keyword evidence="4" id="KW-0479">Metal-binding</keyword>
<dbReference type="Gene3D" id="3.40.50.300">
    <property type="entry name" value="P-loop containing nucleotide triphosphate hydrolases"/>
    <property type="match status" value="1"/>
</dbReference>
<gene>
    <name evidence="5" type="ORF">BG015_009072</name>
</gene>
<name>A0A9P5V9L4_9FUNG</name>
<dbReference type="OrthoDB" id="14717at2759"/>
<keyword evidence="4" id="KW-0460">Magnesium</keyword>
<evidence type="ECO:0000256" key="2">
    <source>
        <dbReference type="ARBA" id="ARBA00023134"/>
    </source>
</evidence>
<evidence type="ECO:0000256" key="4">
    <source>
        <dbReference type="PIRSR" id="PIRSR606689-2"/>
    </source>
</evidence>
<keyword evidence="1 3" id="KW-0547">Nucleotide-binding</keyword>
<protein>
    <submittedName>
        <fullName evidence="5">Uncharacterized protein</fullName>
    </submittedName>
</protein>
<feature type="binding site" evidence="4">
    <location>
        <position position="38"/>
    </location>
    <ligand>
        <name>Mg(2+)</name>
        <dbReference type="ChEBI" id="CHEBI:18420"/>
    </ligand>
</feature>
<dbReference type="EMBL" id="JAAAUQ010000568">
    <property type="protein sequence ID" value="KAF9149140.1"/>
    <property type="molecule type" value="Genomic_DNA"/>
</dbReference>
<dbReference type="InterPro" id="IPR024156">
    <property type="entry name" value="Small_GTPase_ARF"/>
</dbReference>
<dbReference type="GO" id="GO:0005525">
    <property type="term" value="F:GTP binding"/>
    <property type="evidence" value="ECO:0007669"/>
    <property type="project" value="UniProtKB-KW"/>
</dbReference>
<reference evidence="5" key="1">
    <citation type="journal article" date="2020" name="Fungal Divers.">
        <title>Resolving the Mortierellaceae phylogeny through synthesis of multi-gene phylogenetics and phylogenomics.</title>
        <authorList>
            <person name="Vandepol N."/>
            <person name="Liber J."/>
            <person name="Desiro A."/>
            <person name="Na H."/>
            <person name="Kennedy M."/>
            <person name="Barry K."/>
            <person name="Grigoriev I.V."/>
            <person name="Miller A.N."/>
            <person name="O'Donnell K."/>
            <person name="Stajich J.E."/>
            <person name="Bonito G."/>
        </authorList>
    </citation>
    <scope>NUCLEOTIDE SEQUENCE</scope>
    <source>
        <strain evidence="5">NRRL 6426</strain>
    </source>
</reference>
<comment type="caution">
    <text evidence="5">The sequence shown here is derived from an EMBL/GenBank/DDBJ whole genome shotgun (WGS) entry which is preliminary data.</text>
</comment>
<evidence type="ECO:0000313" key="6">
    <source>
        <dbReference type="Proteomes" id="UP000748756"/>
    </source>
</evidence>
<evidence type="ECO:0000313" key="5">
    <source>
        <dbReference type="EMBL" id="KAF9149140.1"/>
    </source>
</evidence>
<dbReference type="AlphaFoldDB" id="A0A9P5V9L4"/>
<organism evidence="5 6">
    <name type="scientific">Linnemannia schmuckeri</name>
    <dbReference type="NCBI Taxonomy" id="64567"/>
    <lineage>
        <taxon>Eukaryota</taxon>
        <taxon>Fungi</taxon>
        <taxon>Fungi incertae sedis</taxon>
        <taxon>Mucoromycota</taxon>
        <taxon>Mortierellomycotina</taxon>
        <taxon>Mortierellomycetes</taxon>
        <taxon>Mortierellales</taxon>
        <taxon>Mortierellaceae</taxon>
        <taxon>Linnemannia</taxon>
    </lineage>
</organism>
<feature type="binding site" evidence="3">
    <location>
        <position position="77"/>
    </location>
    <ligand>
        <name>GTP</name>
        <dbReference type="ChEBI" id="CHEBI:37565"/>
    </ligand>
</feature>
<sequence>MHESNGNIVAAVRKRIPGATKESDQRLLMMGLTGSDKSYFFYRFFHRDTVDATPTIGFNVENFTFQQTKFVLWGRGGRLREFRQHHTQDAVGVVYVIDTSDESIIEEGKIRL</sequence>
<keyword evidence="6" id="KW-1185">Reference proteome</keyword>
<dbReference type="GO" id="GO:0046872">
    <property type="term" value="F:metal ion binding"/>
    <property type="evidence" value="ECO:0007669"/>
    <property type="project" value="UniProtKB-KW"/>
</dbReference>
<proteinExistence type="predicted"/>
<evidence type="ECO:0000256" key="3">
    <source>
        <dbReference type="PIRSR" id="PIRSR606689-1"/>
    </source>
</evidence>
<feature type="binding site" evidence="3">
    <location>
        <begin position="31"/>
        <end position="38"/>
    </location>
    <ligand>
        <name>GTP</name>
        <dbReference type="ChEBI" id="CHEBI:37565"/>
    </ligand>
</feature>
<evidence type="ECO:0000256" key="1">
    <source>
        <dbReference type="ARBA" id="ARBA00022741"/>
    </source>
</evidence>
<dbReference type="SUPFAM" id="SSF52540">
    <property type="entry name" value="P-loop containing nucleoside triphosphate hydrolases"/>
    <property type="match status" value="1"/>
</dbReference>
<dbReference type="Pfam" id="PF00025">
    <property type="entry name" value="Arf"/>
    <property type="match status" value="1"/>
</dbReference>
<dbReference type="PANTHER" id="PTHR11711">
    <property type="entry name" value="ADP RIBOSYLATION FACTOR-RELATED"/>
    <property type="match status" value="1"/>
</dbReference>
<feature type="binding site" evidence="4">
    <location>
        <position position="55"/>
    </location>
    <ligand>
        <name>Mg(2+)</name>
        <dbReference type="ChEBI" id="CHEBI:18420"/>
    </ligand>
</feature>
<dbReference type="Proteomes" id="UP000748756">
    <property type="component" value="Unassembled WGS sequence"/>
</dbReference>
<dbReference type="GO" id="GO:0003924">
    <property type="term" value="F:GTPase activity"/>
    <property type="evidence" value="ECO:0007669"/>
    <property type="project" value="InterPro"/>
</dbReference>
<dbReference type="InterPro" id="IPR027417">
    <property type="entry name" value="P-loop_NTPase"/>
</dbReference>
<accession>A0A9P5V9L4</accession>